<gene>
    <name evidence="3" type="ORF">GCM10009754_27360</name>
</gene>
<dbReference type="InterPro" id="IPR043143">
    <property type="entry name" value="Mal/L-sulf/L-lact_DH-like_NADP"/>
</dbReference>
<evidence type="ECO:0000256" key="2">
    <source>
        <dbReference type="ARBA" id="ARBA00023002"/>
    </source>
</evidence>
<evidence type="ECO:0000256" key="1">
    <source>
        <dbReference type="ARBA" id="ARBA00006056"/>
    </source>
</evidence>
<dbReference type="Proteomes" id="UP001501116">
    <property type="component" value="Unassembled WGS sequence"/>
</dbReference>
<dbReference type="Gene3D" id="1.10.1530.10">
    <property type="match status" value="1"/>
</dbReference>
<dbReference type="RefSeq" id="WP_344417491.1">
    <property type="nucleotide sequence ID" value="NZ_BAAANN010000009.1"/>
</dbReference>
<reference evidence="3 4" key="1">
    <citation type="journal article" date="2019" name="Int. J. Syst. Evol. Microbiol.">
        <title>The Global Catalogue of Microorganisms (GCM) 10K type strain sequencing project: providing services to taxonomists for standard genome sequencing and annotation.</title>
        <authorList>
            <consortium name="The Broad Institute Genomics Platform"/>
            <consortium name="The Broad Institute Genome Sequencing Center for Infectious Disease"/>
            <person name="Wu L."/>
            <person name="Ma J."/>
        </authorList>
    </citation>
    <scope>NUCLEOTIDE SEQUENCE [LARGE SCALE GENOMIC DNA]</scope>
    <source>
        <strain evidence="3 4">JCM 14545</strain>
    </source>
</reference>
<dbReference type="InterPro" id="IPR043144">
    <property type="entry name" value="Mal/L-sulf/L-lact_DH-like_ah"/>
</dbReference>
<dbReference type="Gene3D" id="3.30.1370.60">
    <property type="entry name" value="Hypothetical oxidoreductase yiak, domain 2"/>
    <property type="match status" value="1"/>
</dbReference>
<keyword evidence="4" id="KW-1185">Reference proteome</keyword>
<organism evidence="3 4">
    <name type="scientific">Amycolatopsis minnesotensis</name>
    <dbReference type="NCBI Taxonomy" id="337894"/>
    <lineage>
        <taxon>Bacteria</taxon>
        <taxon>Bacillati</taxon>
        <taxon>Actinomycetota</taxon>
        <taxon>Actinomycetes</taxon>
        <taxon>Pseudonocardiales</taxon>
        <taxon>Pseudonocardiaceae</taxon>
        <taxon>Amycolatopsis</taxon>
    </lineage>
</organism>
<dbReference type="SUPFAM" id="SSF89733">
    <property type="entry name" value="L-sulfolactate dehydrogenase-like"/>
    <property type="match status" value="1"/>
</dbReference>
<name>A0ABN2QPY5_9PSEU</name>
<dbReference type="InterPro" id="IPR036111">
    <property type="entry name" value="Mal/L-sulfo/L-lacto_DH-like_sf"/>
</dbReference>
<dbReference type="PANTHER" id="PTHR11091">
    <property type="entry name" value="OXIDOREDUCTASE-RELATED"/>
    <property type="match status" value="1"/>
</dbReference>
<comment type="caution">
    <text evidence="3">The sequence shown here is derived from an EMBL/GenBank/DDBJ whole genome shotgun (WGS) entry which is preliminary data.</text>
</comment>
<evidence type="ECO:0000313" key="4">
    <source>
        <dbReference type="Proteomes" id="UP001501116"/>
    </source>
</evidence>
<proteinExistence type="inferred from homology"/>
<dbReference type="InterPro" id="IPR003767">
    <property type="entry name" value="Malate/L-lactate_DH-like"/>
</dbReference>
<sequence length="315" mass="32685">MPFRPLSFRQSRPVAVEPPPKIPEQARLRVVGDDLVAFAAAVFTAYDLPPERARIAAHALCYGDRAGVKGCGVAELVRTYLPLFDEGQVRPRAEPLVIADRGAAAMVDYRKALGLWAVSDAMDRAVVRAARYGVGLLSVRGVSAFGRAAHHASRALSHGMIGIVLAAGGDHGVNPLGIAAPGGDYAPFVFDATADALSSTGPQSPAAGFALMVEVLAGVLSGVADHDRDTGLLVLAIAPPALRSADGFARAASALFGSLLGWDSGTGGTPIRYPGWKESQFAEQCEALGVPMSPALYRELNALAGQLGIPMPPAT</sequence>
<evidence type="ECO:0000313" key="3">
    <source>
        <dbReference type="EMBL" id="GAA1956060.1"/>
    </source>
</evidence>
<dbReference type="EMBL" id="BAAANN010000009">
    <property type="protein sequence ID" value="GAA1956060.1"/>
    <property type="molecule type" value="Genomic_DNA"/>
</dbReference>
<comment type="similarity">
    <text evidence="1">Belongs to the LDH2/MDH2 oxidoreductase family.</text>
</comment>
<keyword evidence="2" id="KW-0560">Oxidoreductase</keyword>
<protein>
    <submittedName>
        <fullName evidence="3">Ldh family oxidoreductase</fullName>
    </submittedName>
</protein>
<accession>A0ABN2QPY5</accession>
<dbReference type="PANTHER" id="PTHR11091:SF0">
    <property type="entry name" value="MALATE DEHYDROGENASE"/>
    <property type="match status" value="1"/>
</dbReference>
<dbReference type="Pfam" id="PF02615">
    <property type="entry name" value="Ldh_2"/>
    <property type="match status" value="2"/>
</dbReference>